<evidence type="ECO:0000313" key="3">
    <source>
        <dbReference type="Proteomes" id="UP001596337"/>
    </source>
</evidence>
<reference evidence="3" key="1">
    <citation type="journal article" date="2019" name="Int. J. Syst. Evol. Microbiol.">
        <title>The Global Catalogue of Microorganisms (GCM) 10K type strain sequencing project: providing services to taxonomists for standard genome sequencing and annotation.</title>
        <authorList>
            <consortium name="The Broad Institute Genomics Platform"/>
            <consortium name="The Broad Institute Genome Sequencing Center for Infectious Disease"/>
            <person name="Wu L."/>
            <person name="Ma J."/>
        </authorList>
    </citation>
    <scope>NUCLEOTIDE SEQUENCE [LARGE SCALE GENOMIC DNA]</scope>
    <source>
        <strain evidence="3">KCTC 32255</strain>
    </source>
</reference>
<name>A0ABW2BUW9_9PSEU</name>
<feature type="region of interest" description="Disordered" evidence="1">
    <location>
        <begin position="105"/>
        <end position="131"/>
    </location>
</feature>
<proteinExistence type="predicted"/>
<evidence type="ECO:0000256" key="1">
    <source>
        <dbReference type="SAM" id="MobiDB-lite"/>
    </source>
</evidence>
<feature type="region of interest" description="Disordered" evidence="1">
    <location>
        <begin position="35"/>
        <end position="67"/>
    </location>
</feature>
<feature type="compositionally biased region" description="Polar residues" evidence="1">
    <location>
        <begin position="105"/>
        <end position="116"/>
    </location>
</feature>
<evidence type="ECO:0000313" key="2">
    <source>
        <dbReference type="EMBL" id="MFC6865968.1"/>
    </source>
</evidence>
<evidence type="ECO:0008006" key="4">
    <source>
        <dbReference type="Google" id="ProtNLM"/>
    </source>
</evidence>
<dbReference type="RefSeq" id="WP_345406693.1">
    <property type="nucleotide sequence ID" value="NZ_BAABLA010000123.1"/>
</dbReference>
<accession>A0ABW2BUW9</accession>
<feature type="compositionally biased region" description="Basic and acidic residues" evidence="1">
    <location>
        <begin position="46"/>
        <end position="63"/>
    </location>
</feature>
<protein>
    <recommendedName>
        <fullName evidence="4">Secreted protein</fullName>
    </recommendedName>
</protein>
<dbReference type="Proteomes" id="UP001596337">
    <property type="component" value="Unassembled WGS sequence"/>
</dbReference>
<gene>
    <name evidence="2" type="ORF">ACFQGD_02285</name>
</gene>
<sequence length="131" mass="13643">MPVTAPARGAVAALVVLATAALTWHLLGPHVTHASGGHGPPIVASDSHHDESEHHDEAKHCEDAEPCPNDGHAGTCGYLLQQDGGHDVVPTADVAWYVCGSLGRATSTQDAGSQRSRAPPDPVRELQVIRV</sequence>
<comment type="caution">
    <text evidence="2">The sequence shown here is derived from an EMBL/GenBank/DDBJ whole genome shotgun (WGS) entry which is preliminary data.</text>
</comment>
<keyword evidence="3" id="KW-1185">Reference proteome</keyword>
<organism evidence="2 3">
    <name type="scientific">Haloechinothrix salitolerans</name>
    <dbReference type="NCBI Taxonomy" id="926830"/>
    <lineage>
        <taxon>Bacteria</taxon>
        <taxon>Bacillati</taxon>
        <taxon>Actinomycetota</taxon>
        <taxon>Actinomycetes</taxon>
        <taxon>Pseudonocardiales</taxon>
        <taxon>Pseudonocardiaceae</taxon>
        <taxon>Haloechinothrix</taxon>
    </lineage>
</organism>
<dbReference type="EMBL" id="JBHSXX010000001">
    <property type="protein sequence ID" value="MFC6865968.1"/>
    <property type="molecule type" value="Genomic_DNA"/>
</dbReference>